<evidence type="ECO:0008006" key="6">
    <source>
        <dbReference type="Google" id="ProtNLM"/>
    </source>
</evidence>
<evidence type="ECO:0000256" key="2">
    <source>
        <dbReference type="SAM" id="MobiDB-lite"/>
    </source>
</evidence>
<feature type="region of interest" description="Disordered" evidence="2">
    <location>
        <begin position="1"/>
        <end position="23"/>
    </location>
</feature>
<keyword evidence="5" id="KW-1185">Reference proteome</keyword>
<keyword evidence="3" id="KW-1133">Transmembrane helix</keyword>
<dbReference type="Proteomes" id="UP000261540">
    <property type="component" value="Unplaced"/>
</dbReference>
<reference evidence="4" key="2">
    <citation type="submission" date="2025-09" db="UniProtKB">
        <authorList>
            <consortium name="Ensembl"/>
        </authorList>
    </citation>
    <scope>IDENTIFICATION</scope>
</reference>
<keyword evidence="1" id="KW-0175">Coiled coil</keyword>
<protein>
    <recommendedName>
        <fullName evidence="6">IKBKB interacting protein</fullName>
    </recommendedName>
</protein>
<keyword evidence="3" id="KW-0812">Transmembrane</keyword>
<reference evidence="4" key="1">
    <citation type="submission" date="2025-08" db="UniProtKB">
        <authorList>
            <consortium name="Ensembl"/>
        </authorList>
    </citation>
    <scope>IDENTIFICATION</scope>
</reference>
<feature type="compositionally biased region" description="Polar residues" evidence="2">
    <location>
        <begin position="13"/>
        <end position="23"/>
    </location>
</feature>
<accession>A0A3B3RV85</accession>
<proteinExistence type="predicted"/>
<dbReference type="InterPro" id="IPR024152">
    <property type="entry name" value="Inh_kappa-B_kinase-int"/>
</dbReference>
<evidence type="ECO:0000256" key="3">
    <source>
        <dbReference type="SAM" id="Phobius"/>
    </source>
</evidence>
<organism evidence="4 5">
    <name type="scientific">Paramormyrops kingsleyae</name>
    <dbReference type="NCBI Taxonomy" id="1676925"/>
    <lineage>
        <taxon>Eukaryota</taxon>
        <taxon>Metazoa</taxon>
        <taxon>Chordata</taxon>
        <taxon>Craniata</taxon>
        <taxon>Vertebrata</taxon>
        <taxon>Euteleostomi</taxon>
        <taxon>Actinopterygii</taxon>
        <taxon>Neopterygii</taxon>
        <taxon>Teleostei</taxon>
        <taxon>Osteoglossocephala</taxon>
        <taxon>Osteoglossomorpha</taxon>
        <taxon>Osteoglossiformes</taxon>
        <taxon>Mormyridae</taxon>
        <taxon>Paramormyrops</taxon>
    </lineage>
</organism>
<dbReference type="AlphaFoldDB" id="A0A3B3RV85"/>
<feature type="transmembrane region" description="Helical" evidence="3">
    <location>
        <begin position="60"/>
        <end position="78"/>
    </location>
</feature>
<dbReference type="PANTHER" id="PTHR21734:SF11">
    <property type="entry name" value="INHIBITOR OF NUCLEAR FACTOR KAPPA-B KINASE-INTERACTING PROTEIN"/>
    <property type="match status" value="1"/>
</dbReference>
<evidence type="ECO:0000313" key="4">
    <source>
        <dbReference type="Ensembl" id="ENSPKIP00000022218.1"/>
    </source>
</evidence>
<evidence type="ECO:0000256" key="1">
    <source>
        <dbReference type="SAM" id="Coils"/>
    </source>
</evidence>
<sequence length="409" mass="46284">MPGNEVKQRKKIQSQGNNNAALDQTVQQTYDKSENSAGDKLMIASGDAEKSSAFPPDIKTCVCLFFTVVCLGLLWIILQQNSRFSDLEEKYRLVNRKAGDFQELHVEVSRISQKLDFVEDDLLGMLSSMSRAGELEKEISSLRVAVLAEQNGESSDTVSVHLLSMHFQNVTEARQHGLEDVVGEVGALKVETRAAHAQTAEHVNEVDTRLQALEERLEELEESTQRNMRALERSEEEDILHARERVEWNMQRMHHLEERQRGLARRDVEMWGKVEELVPRVSQCEGRLPAVEEAVHSILRLSANMIGIHQRAQKLTLQVLQLEQNVPKVASEILAMQKVLDGENASLGMVKELVIIEDVRKDSCRTAEGRTAEWRHLSIQPGDLMPGKHAQCEEAAELEHKAELCKEKY</sequence>
<dbReference type="Ensembl" id="ENSPKIT00000002876.1">
    <property type="protein sequence ID" value="ENSPKIP00000022218.1"/>
    <property type="gene ID" value="ENSPKIG00000006312.1"/>
</dbReference>
<name>A0A3B3RV85_9TELE</name>
<feature type="coiled-coil region" evidence="1">
    <location>
        <begin position="203"/>
        <end position="237"/>
    </location>
</feature>
<keyword evidence="3" id="KW-0472">Membrane</keyword>
<dbReference type="STRING" id="1676925.ENSPKIP00000022218"/>
<dbReference type="GeneTree" id="ENSGT00500000045001"/>
<dbReference type="PANTHER" id="PTHR21734">
    <property type="entry name" value="INHIBITOR OF NUCLEAR FACTOR KAPPA-B KINASE-INTERACTING PROTEIN"/>
    <property type="match status" value="1"/>
</dbReference>
<evidence type="ECO:0000313" key="5">
    <source>
        <dbReference type="Proteomes" id="UP000261540"/>
    </source>
</evidence>